<protein>
    <submittedName>
        <fullName evidence="1">Uncharacterized protein</fullName>
    </submittedName>
</protein>
<dbReference type="AlphaFoldDB" id="A7VVW4"/>
<dbReference type="Proteomes" id="UP000003490">
    <property type="component" value="Unassembled WGS sequence"/>
</dbReference>
<sequence>MLCQFFSVLKNEKVHTILLQTREKEILKTKTNKLRSVLSNG</sequence>
<evidence type="ECO:0000313" key="2">
    <source>
        <dbReference type="Proteomes" id="UP000003490"/>
    </source>
</evidence>
<evidence type="ECO:0000313" key="1">
    <source>
        <dbReference type="EMBL" id="EDO61114.1"/>
    </source>
</evidence>
<proteinExistence type="predicted"/>
<organism evidence="1 2">
    <name type="scientific">[Clostridium] leptum DSM 753</name>
    <dbReference type="NCBI Taxonomy" id="428125"/>
    <lineage>
        <taxon>Bacteria</taxon>
        <taxon>Bacillati</taxon>
        <taxon>Bacillota</taxon>
        <taxon>Clostridia</taxon>
        <taxon>Eubacteriales</taxon>
        <taxon>Oscillospiraceae</taxon>
        <taxon>Oscillospiraceae incertae sedis</taxon>
    </lineage>
</organism>
<reference evidence="1 2" key="2">
    <citation type="submission" date="2007-08" db="EMBL/GenBank/DDBJ databases">
        <authorList>
            <person name="Fulton L."/>
            <person name="Clifton S."/>
            <person name="Fulton B."/>
            <person name="Xu J."/>
            <person name="Minx P."/>
            <person name="Pepin K.H."/>
            <person name="Johnson M."/>
            <person name="Thiruvilangam P."/>
            <person name="Bhonagiri V."/>
            <person name="Nash W.E."/>
            <person name="Wang C."/>
            <person name="Mardis E.R."/>
            <person name="Wilson R.K."/>
        </authorList>
    </citation>
    <scope>NUCLEOTIDE SEQUENCE [LARGE SCALE GENOMIC DNA]</scope>
    <source>
        <strain evidence="1 2">DSM 753</strain>
    </source>
</reference>
<reference evidence="1 2" key="1">
    <citation type="submission" date="2007-08" db="EMBL/GenBank/DDBJ databases">
        <title>Draft genome sequence of Clostridium leptum (DSM 753).</title>
        <authorList>
            <person name="Sudarsanam P."/>
            <person name="Ley R."/>
            <person name="Guruge J."/>
            <person name="Turnbaugh P.J."/>
            <person name="Mahowald M."/>
            <person name="Liep D."/>
            <person name="Gordon J."/>
        </authorList>
    </citation>
    <scope>NUCLEOTIDE SEQUENCE [LARGE SCALE GENOMIC DNA]</scope>
    <source>
        <strain evidence="1 2">DSM 753</strain>
    </source>
</reference>
<dbReference type="HOGENOM" id="CLU_3268071_0_0_9"/>
<accession>A7VVW4</accession>
<comment type="caution">
    <text evidence="1">The sequence shown here is derived from an EMBL/GenBank/DDBJ whole genome shotgun (WGS) entry which is preliminary data.</text>
</comment>
<dbReference type="EMBL" id="ABCB02000019">
    <property type="protein sequence ID" value="EDO61114.1"/>
    <property type="molecule type" value="Genomic_DNA"/>
</dbReference>
<name>A7VVW4_9FIRM</name>
<gene>
    <name evidence="1" type="ORF">CLOLEP_02727</name>
</gene>